<dbReference type="SUPFAM" id="SSF51182">
    <property type="entry name" value="RmlC-like cupins"/>
    <property type="match status" value="1"/>
</dbReference>
<accession>A0ABV1UUG3</accession>
<evidence type="ECO:0000313" key="1">
    <source>
        <dbReference type="EMBL" id="MER6614448.1"/>
    </source>
</evidence>
<organism evidence="1 2">
    <name type="scientific">Streptomyces xantholiticus</name>
    <dbReference type="NCBI Taxonomy" id="68285"/>
    <lineage>
        <taxon>Bacteria</taxon>
        <taxon>Bacillati</taxon>
        <taxon>Actinomycetota</taxon>
        <taxon>Actinomycetes</taxon>
        <taxon>Kitasatosporales</taxon>
        <taxon>Streptomycetaceae</taxon>
        <taxon>Streptomyces</taxon>
    </lineage>
</organism>
<dbReference type="InterPro" id="IPR011051">
    <property type="entry name" value="RmlC_Cupin_sf"/>
</dbReference>
<proteinExistence type="predicted"/>
<keyword evidence="2" id="KW-1185">Reference proteome</keyword>
<dbReference type="Gene3D" id="2.60.120.10">
    <property type="entry name" value="Jelly Rolls"/>
    <property type="match status" value="1"/>
</dbReference>
<dbReference type="RefSeq" id="WP_351976290.1">
    <property type="nucleotide sequence ID" value="NZ_JBEPBX010000010.1"/>
</dbReference>
<dbReference type="InterPro" id="IPR014710">
    <property type="entry name" value="RmlC-like_jellyroll"/>
</dbReference>
<dbReference type="Proteomes" id="UP001445472">
    <property type="component" value="Unassembled WGS sequence"/>
</dbReference>
<name>A0ABV1UUG3_9ACTN</name>
<reference evidence="1 2" key="1">
    <citation type="submission" date="2024-06" db="EMBL/GenBank/DDBJ databases">
        <title>The Natural Products Discovery Center: Release of the First 8490 Sequenced Strains for Exploring Actinobacteria Biosynthetic Diversity.</title>
        <authorList>
            <person name="Kalkreuter E."/>
            <person name="Kautsar S.A."/>
            <person name="Yang D."/>
            <person name="Bader C.D."/>
            <person name="Teijaro C.N."/>
            <person name="Fluegel L."/>
            <person name="Davis C.M."/>
            <person name="Simpson J.R."/>
            <person name="Lauterbach L."/>
            <person name="Steele A.D."/>
            <person name="Gui C."/>
            <person name="Meng S."/>
            <person name="Li G."/>
            <person name="Viehrig K."/>
            <person name="Ye F."/>
            <person name="Su P."/>
            <person name="Kiefer A.F."/>
            <person name="Nichols A."/>
            <person name="Cepeda A.J."/>
            <person name="Yan W."/>
            <person name="Fan B."/>
            <person name="Jiang Y."/>
            <person name="Adhikari A."/>
            <person name="Zheng C.-J."/>
            <person name="Schuster L."/>
            <person name="Cowan T.M."/>
            <person name="Smanski M.J."/>
            <person name="Chevrette M.G."/>
            <person name="De Carvalho L.P.S."/>
            <person name="Shen B."/>
        </authorList>
    </citation>
    <scope>NUCLEOTIDE SEQUENCE [LARGE SCALE GENOMIC DNA]</scope>
    <source>
        <strain evidence="1 2">NPDC000837</strain>
    </source>
</reference>
<evidence type="ECO:0000313" key="2">
    <source>
        <dbReference type="Proteomes" id="UP001445472"/>
    </source>
</evidence>
<sequence length="164" mass="17030">MATPPRAGVLAGMADLRAAPDDRSGALWRLDPAARQLDANLVRLLPGTRGTAHVEPDLDVLVCVVDGGGELVAGGERQQLEPGGVAWLPHGMERALSAGPDGLAYVTVHRRRPGMTIGNAPVVREAAPGGEPACMLNRICPDCDHPADGAGARYCSRCGSRLPS</sequence>
<evidence type="ECO:0008006" key="3">
    <source>
        <dbReference type="Google" id="ProtNLM"/>
    </source>
</evidence>
<gene>
    <name evidence="1" type="ORF">ABT276_13955</name>
</gene>
<dbReference type="EMBL" id="JBEPBX010000010">
    <property type="protein sequence ID" value="MER6614448.1"/>
    <property type="molecule type" value="Genomic_DNA"/>
</dbReference>
<comment type="caution">
    <text evidence="1">The sequence shown here is derived from an EMBL/GenBank/DDBJ whole genome shotgun (WGS) entry which is preliminary data.</text>
</comment>
<protein>
    <recommendedName>
        <fullName evidence="3">Cupin 2 conserved barrel domain-containing protein</fullName>
    </recommendedName>
</protein>